<dbReference type="SUPFAM" id="SSF52440">
    <property type="entry name" value="PreATP-grasp domain"/>
    <property type="match status" value="1"/>
</dbReference>
<evidence type="ECO:0000256" key="6">
    <source>
        <dbReference type="ARBA" id="ARBA00022842"/>
    </source>
</evidence>
<dbReference type="SUPFAM" id="SSF56059">
    <property type="entry name" value="Glutathione synthetase ATP-binding domain-like"/>
    <property type="match status" value="1"/>
</dbReference>
<dbReference type="GO" id="GO:0016874">
    <property type="term" value="F:ligase activity"/>
    <property type="evidence" value="ECO:0007669"/>
    <property type="project" value="UniProtKB-KW"/>
</dbReference>
<dbReference type="PANTHER" id="PTHR30094">
    <property type="entry name" value="BIFUNCTIONAL GLUTATHIONYLSPERMIDINE SYNTHETASE/AMIDASE-RELATED"/>
    <property type="match status" value="1"/>
</dbReference>
<keyword evidence="5" id="KW-0067">ATP-binding</keyword>
<keyword evidence="4" id="KW-0547">Nucleotide-binding</keyword>
<organism evidence="9 10">
    <name type="scientific">Stentor coeruleus</name>
    <dbReference type="NCBI Taxonomy" id="5963"/>
    <lineage>
        <taxon>Eukaryota</taxon>
        <taxon>Sar</taxon>
        <taxon>Alveolata</taxon>
        <taxon>Ciliophora</taxon>
        <taxon>Postciliodesmatophora</taxon>
        <taxon>Heterotrichea</taxon>
        <taxon>Heterotrichida</taxon>
        <taxon>Stentoridae</taxon>
        <taxon>Stentor</taxon>
    </lineage>
</organism>
<dbReference type="SUPFAM" id="SSF54001">
    <property type="entry name" value="Cysteine proteinases"/>
    <property type="match status" value="1"/>
</dbReference>
<dbReference type="AlphaFoldDB" id="A0A1R2AXQ1"/>
<evidence type="ECO:0000256" key="1">
    <source>
        <dbReference type="ARBA" id="ARBA00008227"/>
    </source>
</evidence>
<keyword evidence="6" id="KW-0460">Magnesium</keyword>
<proteinExistence type="inferred from homology"/>
<name>A0A1R2AXQ1_9CILI</name>
<dbReference type="Gene3D" id="3.30.1490.330">
    <property type="match status" value="1"/>
</dbReference>
<dbReference type="InterPro" id="IPR005494">
    <property type="entry name" value="GSPS_pre-ATP-grasp-like_dom"/>
</dbReference>
<evidence type="ECO:0000256" key="2">
    <source>
        <dbReference type="ARBA" id="ARBA00022598"/>
    </source>
</evidence>
<evidence type="ECO:0008006" key="11">
    <source>
        <dbReference type="Google" id="ProtNLM"/>
    </source>
</evidence>
<dbReference type="EMBL" id="MPUH01001223">
    <property type="protein sequence ID" value="OMJ69235.1"/>
    <property type="molecule type" value="Genomic_DNA"/>
</dbReference>
<dbReference type="InterPro" id="IPR007921">
    <property type="entry name" value="CHAP_dom"/>
</dbReference>
<protein>
    <recommendedName>
        <fullName evidence="11">Glutathionylspermidine synthase pre-ATP-grasp-like domain-containing protein</fullName>
    </recommendedName>
</protein>
<evidence type="ECO:0000313" key="9">
    <source>
        <dbReference type="EMBL" id="OMJ69235.1"/>
    </source>
</evidence>
<reference evidence="9 10" key="1">
    <citation type="submission" date="2016-11" db="EMBL/GenBank/DDBJ databases">
        <title>The macronuclear genome of Stentor coeruleus: a giant cell with tiny introns.</title>
        <authorList>
            <person name="Slabodnick M."/>
            <person name="Ruby J.G."/>
            <person name="Reiff S.B."/>
            <person name="Swart E.C."/>
            <person name="Gosai S."/>
            <person name="Prabakaran S."/>
            <person name="Witkowska E."/>
            <person name="Larue G.E."/>
            <person name="Fisher S."/>
            <person name="Freeman R.M."/>
            <person name="Gunawardena J."/>
            <person name="Chu W."/>
            <person name="Stover N.A."/>
            <person name="Gregory B.D."/>
            <person name="Nowacki M."/>
            <person name="Derisi J."/>
            <person name="Roy S.W."/>
            <person name="Marshall W.F."/>
            <person name="Sood P."/>
        </authorList>
    </citation>
    <scope>NUCLEOTIDE SEQUENCE [LARGE SCALE GENOMIC DNA]</scope>
    <source>
        <strain evidence="9">WM001</strain>
    </source>
</reference>
<keyword evidence="2" id="KW-0436">Ligase</keyword>
<dbReference type="OrthoDB" id="64566at2759"/>
<dbReference type="Proteomes" id="UP000187209">
    <property type="component" value="Unassembled WGS sequence"/>
</dbReference>
<feature type="domain" description="Peptidase C51" evidence="8">
    <location>
        <begin position="61"/>
        <end position="145"/>
    </location>
</feature>
<evidence type="ECO:0000256" key="4">
    <source>
        <dbReference type="ARBA" id="ARBA00022741"/>
    </source>
</evidence>
<evidence type="ECO:0000256" key="5">
    <source>
        <dbReference type="ARBA" id="ARBA00022840"/>
    </source>
</evidence>
<dbReference type="InterPro" id="IPR016185">
    <property type="entry name" value="PreATP-grasp_dom_sf"/>
</dbReference>
<comment type="caution">
    <text evidence="9">The sequence shown here is derived from an EMBL/GenBank/DDBJ whole genome shotgun (WGS) entry which is preliminary data.</text>
</comment>
<dbReference type="GO" id="GO:0005524">
    <property type="term" value="F:ATP binding"/>
    <property type="evidence" value="ECO:0007669"/>
    <property type="project" value="UniProtKB-KW"/>
</dbReference>
<dbReference type="Gene3D" id="3.90.1720.10">
    <property type="entry name" value="endopeptidase domain like (from Nostoc punctiforme)"/>
    <property type="match status" value="1"/>
</dbReference>
<dbReference type="InterPro" id="IPR051705">
    <property type="entry name" value="Gsp_Synthetase/Amidase"/>
</dbReference>
<gene>
    <name evidence="9" type="ORF">SteCoe_33088</name>
</gene>
<dbReference type="Pfam" id="PF05257">
    <property type="entry name" value="CHAP"/>
    <property type="match status" value="1"/>
</dbReference>
<keyword evidence="3" id="KW-0479">Metal-binding</keyword>
<evidence type="ECO:0000259" key="7">
    <source>
        <dbReference type="Pfam" id="PF03738"/>
    </source>
</evidence>
<evidence type="ECO:0000256" key="3">
    <source>
        <dbReference type="ARBA" id="ARBA00022723"/>
    </source>
</evidence>
<keyword evidence="10" id="KW-1185">Reference proteome</keyword>
<sequence length="589" mass="68727">MEANMNTQIPIKEFLAYGEIQGSYEAIECKSNHFHPNPQEFNFSNGFLTGLKYDSLEYIRRWCQHSKKLNFYTFPSNPSIWKNFLPEGLYNEIPVKVSRFLNKSHHIPKKNNILVWKINSSGYEHVAIITEVNLELEYIRIAEQNKHFYKWFGDYSRELKFLKNHENYEILDEYEVLGWIEILDEQRDDHIENVRKVSFNAKPLGDWIDMNDPAENLFSTDSVNLGISKDVLEYYAMTENFAAKVLAGSVELNYMSLKATKKVVDSDELLGKFMIPEVFWHMIRRSWEERTDYLAGRLDLAFNGKNVKMIEYNADSAGVFIESGLIMEKWAKATGCDVGIETCSGFHKSFVDFWKNYNKNSRVHVLIDNEDIEELYMGKYMCRILKEAGLDYFESIKNSGLSKLPDGTIVDSDNIPLTLVWKTWNWNTILNDYLTQPQDTEIVTLSNVFLNPKINVIEPLWKIITTNKALMAVICEMLPNHPRILKTVFELTEDMKKNSYVVKPITGRQGQNIKIVQVDEKDNENEEEKKIENNGNIYQEYFKLPVYNGYMPILGSWIVRGQPQGFLIRDSRELITEYQSYILPCRVIS</sequence>
<feature type="domain" description="Glutathionylspermidine synthase pre-ATP-grasp-like" evidence="7">
    <location>
        <begin position="234"/>
        <end position="587"/>
    </location>
</feature>
<comment type="similarity">
    <text evidence="1">In the C-terminal section; belongs to the glutathionylspermidine synthase preATP-grasp family.</text>
</comment>
<dbReference type="Pfam" id="PF03738">
    <property type="entry name" value="GSP_synth"/>
    <property type="match status" value="1"/>
</dbReference>
<evidence type="ECO:0000259" key="8">
    <source>
        <dbReference type="Pfam" id="PF05257"/>
    </source>
</evidence>
<evidence type="ECO:0000313" key="10">
    <source>
        <dbReference type="Proteomes" id="UP000187209"/>
    </source>
</evidence>
<accession>A0A1R2AXQ1</accession>
<dbReference type="GO" id="GO:0046872">
    <property type="term" value="F:metal ion binding"/>
    <property type="evidence" value="ECO:0007669"/>
    <property type="project" value="UniProtKB-KW"/>
</dbReference>
<dbReference type="InterPro" id="IPR038765">
    <property type="entry name" value="Papain-like_cys_pep_sf"/>
</dbReference>
<dbReference type="PANTHER" id="PTHR30094:SF0">
    <property type="entry name" value="BIFUNCTIONAL GLUTATHIONYLSPERMIDINE SYNTHETASE_AMIDASE-RELATED"/>
    <property type="match status" value="1"/>
</dbReference>